<proteinExistence type="predicted"/>
<dbReference type="Gene3D" id="3.40.630.30">
    <property type="match status" value="1"/>
</dbReference>
<accession>A0ABS3BZE4</accession>
<evidence type="ECO:0000313" key="5">
    <source>
        <dbReference type="Proteomes" id="UP000664698"/>
    </source>
</evidence>
<keyword evidence="2" id="KW-0012">Acyltransferase</keyword>
<evidence type="ECO:0000256" key="1">
    <source>
        <dbReference type="ARBA" id="ARBA00022679"/>
    </source>
</evidence>
<sequence>MRIRLAQTEDAPAIAALLMLATGEVILRLLGEKNQTEAEALLLYFVQRPSNQYSYENCYVAEENGEIIGALLAYDGAQLEALRNPVLNHIREHFNPEVSLEDETEAGEFYIDSLGISPNHQGKGIGSRLLQHLIQDKVFEEGHTLGLLVDKTNPSAKKLYLKVGFQPVGEKTLLGIELEHLQLKKQ</sequence>
<gene>
    <name evidence="4" type="ORF">J0A67_19655</name>
</gene>
<dbReference type="PROSITE" id="PS51186">
    <property type="entry name" value="GNAT"/>
    <property type="match status" value="1"/>
</dbReference>
<protein>
    <submittedName>
        <fullName evidence="4">GNAT family N-acetyltransferase</fullName>
    </submittedName>
</protein>
<dbReference type="PANTHER" id="PTHR43800:SF1">
    <property type="entry name" value="PEPTIDYL-LYSINE N-ACETYLTRANSFERASE YJAB"/>
    <property type="match status" value="1"/>
</dbReference>
<keyword evidence="1" id="KW-0808">Transferase</keyword>
<evidence type="ECO:0000259" key="3">
    <source>
        <dbReference type="PROSITE" id="PS51186"/>
    </source>
</evidence>
<feature type="domain" description="N-acetyltransferase" evidence="3">
    <location>
        <begin position="1"/>
        <end position="186"/>
    </location>
</feature>
<keyword evidence="5" id="KW-1185">Reference proteome</keyword>
<dbReference type="Pfam" id="PF00583">
    <property type="entry name" value="Acetyltransf_1"/>
    <property type="match status" value="1"/>
</dbReference>
<dbReference type="CDD" id="cd04301">
    <property type="entry name" value="NAT_SF"/>
    <property type="match status" value="1"/>
</dbReference>
<dbReference type="InterPro" id="IPR000182">
    <property type="entry name" value="GNAT_dom"/>
</dbReference>
<reference evidence="4 5" key="1">
    <citation type="submission" date="2021-03" db="EMBL/GenBank/DDBJ databases">
        <title>novel species isolated from a fishpond in China.</title>
        <authorList>
            <person name="Lu H."/>
            <person name="Cai Z."/>
        </authorList>
    </citation>
    <scope>NUCLEOTIDE SEQUENCE [LARGE SCALE GENOMIC DNA]</scope>
    <source>
        <strain evidence="4 5">JCM 31546</strain>
    </source>
</reference>
<dbReference type="SUPFAM" id="SSF55729">
    <property type="entry name" value="Acyl-CoA N-acyltransferases (Nat)"/>
    <property type="match status" value="1"/>
</dbReference>
<dbReference type="EMBL" id="JAFKCW010000005">
    <property type="protein sequence ID" value="MBN7803099.1"/>
    <property type="molecule type" value="Genomic_DNA"/>
</dbReference>
<dbReference type="PANTHER" id="PTHR43800">
    <property type="entry name" value="PEPTIDYL-LYSINE N-ACETYLTRANSFERASE YJAB"/>
    <property type="match status" value="1"/>
</dbReference>
<evidence type="ECO:0000256" key="2">
    <source>
        <dbReference type="ARBA" id="ARBA00023315"/>
    </source>
</evidence>
<dbReference type="Proteomes" id="UP000664698">
    <property type="component" value="Unassembled WGS sequence"/>
</dbReference>
<dbReference type="RefSeq" id="WP_206571101.1">
    <property type="nucleotide sequence ID" value="NZ_JAFKCW010000005.1"/>
</dbReference>
<organism evidence="4 5">
    <name type="scientific">Algoriphagus aestuariicola</name>
    <dbReference type="NCBI Taxonomy" id="1852016"/>
    <lineage>
        <taxon>Bacteria</taxon>
        <taxon>Pseudomonadati</taxon>
        <taxon>Bacteroidota</taxon>
        <taxon>Cytophagia</taxon>
        <taxon>Cytophagales</taxon>
        <taxon>Cyclobacteriaceae</taxon>
        <taxon>Algoriphagus</taxon>
    </lineage>
</organism>
<comment type="caution">
    <text evidence="4">The sequence shown here is derived from an EMBL/GenBank/DDBJ whole genome shotgun (WGS) entry which is preliminary data.</text>
</comment>
<name>A0ABS3BZE4_9BACT</name>
<evidence type="ECO:0000313" key="4">
    <source>
        <dbReference type="EMBL" id="MBN7803099.1"/>
    </source>
</evidence>
<dbReference type="InterPro" id="IPR016181">
    <property type="entry name" value="Acyl_CoA_acyltransferase"/>
</dbReference>